<organism evidence="1 2">
    <name type="scientific">Haloplanus vescus</name>
    <dbReference type="NCBI Taxonomy" id="555874"/>
    <lineage>
        <taxon>Archaea</taxon>
        <taxon>Methanobacteriati</taxon>
        <taxon>Methanobacteriota</taxon>
        <taxon>Stenosarchaea group</taxon>
        <taxon>Halobacteria</taxon>
        <taxon>Halobacteriales</taxon>
        <taxon>Haloferacaceae</taxon>
        <taxon>Haloplanus</taxon>
    </lineage>
</organism>
<proteinExistence type="predicted"/>
<dbReference type="EMBL" id="FNQT01000005">
    <property type="protein sequence ID" value="SEA31831.1"/>
    <property type="molecule type" value="Genomic_DNA"/>
</dbReference>
<dbReference type="OrthoDB" id="350798at2157"/>
<accession>A0A1H4A834</accession>
<sequence>MVSSPSEDSGYAYSWAKAKRLAREQGYGVKITVPKTAELTLPPGFERSYWSIEAGAEAVYRDQRETDSFQIRKYEDEWTIELDRHNPETGNAIAHGIYDAPKYTLAAVGIAGAAVSSFSS</sequence>
<reference evidence="1 2" key="1">
    <citation type="submission" date="2016-10" db="EMBL/GenBank/DDBJ databases">
        <authorList>
            <person name="de Groot N.N."/>
        </authorList>
    </citation>
    <scope>NUCLEOTIDE SEQUENCE [LARGE SCALE GENOMIC DNA]</scope>
    <source>
        <strain evidence="1 2">CGMCC 1.8712</strain>
    </source>
</reference>
<dbReference type="RefSeq" id="WP_092635548.1">
    <property type="nucleotide sequence ID" value="NZ_FNQT01000005.1"/>
</dbReference>
<evidence type="ECO:0000313" key="2">
    <source>
        <dbReference type="Proteomes" id="UP000236755"/>
    </source>
</evidence>
<dbReference type="AlphaFoldDB" id="A0A1H4A834"/>
<keyword evidence="2" id="KW-1185">Reference proteome</keyword>
<name>A0A1H4A834_9EURY</name>
<gene>
    <name evidence="1" type="ORF">SAMN04488065_2634</name>
</gene>
<protein>
    <submittedName>
        <fullName evidence="1">Uncharacterized protein</fullName>
    </submittedName>
</protein>
<dbReference type="Proteomes" id="UP000236755">
    <property type="component" value="Unassembled WGS sequence"/>
</dbReference>
<evidence type="ECO:0000313" key="1">
    <source>
        <dbReference type="EMBL" id="SEA31831.1"/>
    </source>
</evidence>